<accession>A0A0C3C312</accession>
<keyword evidence="3 7" id="KW-0812">Transmembrane</keyword>
<dbReference type="PANTHER" id="PTHR34187">
    <property type="entry name" value="FGR18P"/>
    <property type="match status" value="1"/>
</dbReference>
<keyword evidence="5 7" id="KW-0472">Membrane</keyword>
<dbReference type="EMBL" id="KN831776">
    <property type="protein sequence ID" value="KIM43295.1"/>
    <property type="molecule type" value="Genomic_DNA"/>
</dbReference>
<dbReference type="Proteomes" id="UP000053424">
    <property type="component" value="Unassembled WGS sequence"/>
</dbReference>
<reference evidence="10" key="2">
    <citation type="submission" date="2015-01" db="EMBL/GenBank/DDBJ databases">
        <title>Evolutionary Origins and Diversification of the Mycorrhizal Mutualists.</title>
        <authorList>
            <consortium name="DOE Joint Genome Institute"/>
            <consortium name="Mycorrhizal Genomics Consortium"/>
            <person name="Kohler A."/>
            <person name="Kuo A."/>
            <person name="Nagy L.G."/>
            <person name="Floudas D."/>
            <person name="Copeland A."/>
            <person name="Barry K.W."/>
            <person name="Cichocki N."/>
            <person name="Veneault-Fourrey C."/>
            <person name="LaButti K."/>
            <person name="Lindquist E.A."/>
            <person name="Lipzen A."/>
            <person name="Lundell T."/>
            <person name="Morin E."/>
            <person name="Murat C."/>
            <person name="Riley R."/>
            <person name="Ohm R."/>
            <person name="Sun H."/>
            <person name="Tunlid A."/>
            <person name="Henrissat B."/>
            <person name="Grigoriev I.V."/>
            <person name="Hibbett D.S."/>
            <person name="Martin F."/>
        </authorList>
    </citation>
    <scope>NUCLEOTIDE SEQUENCE [LARGE SCALE GENOMIC DNA]</scope>
    <source>
        <strain evidence="10">h7</strain>
    </source>
</reference>
<protein>
    <recommendedName>
        <fullName evidence="8">DUF202 domain-containing protein</fullName>
    </recommendedName>
</protein>
<feature type="region of interest" description="Disordered" evidence="6">
    <location>
        <begin position="84"/>
        <end position="106"/>
    </location>
</feature>
<comment type="subcellular location">
    <subcellularLocation>
        <location evidence="1">Cell membrane</location>
        <topology evidence="1">Multi-pass membrane protein</topology>
    </subcellularLocation>
</comment>
<evidence type="ECO:0000256" key="2">
    <source>
        <dbReference type="ARBA" id="ARBA00022475"/>
    </source>
</evidence>
<reference evidence="9 10" key="1">
    <citation type="submission" date="2014-04" db="EMBL/GenBank/DDBJ databases">
        <authorList>
            <consortium name="DOE Joint Genome Institute"/>
            <person name="Kuo A."/>
            <person name="Gay G."/>
            <person name="Dore J."/>
            <person name="Kohler A."/>
            <person name="Nagy L.G."/>
            <person name="Floudas D."/>
            <person name="Copeland A."/>
            <person name="Barry K.W."/>
            <person name="Cichocki N."/>
            <person name="Veneault-Fourrey C."/>
            <person name="LaButti K."/>
            <person name="Lindquist E.A."/>
            <person name="Lipzen A."/>
            <person name="Lundell T."/>
            <person name="Morin E."/>
            <person name="Murat C."/>
            <person name="Sun H."/>
            <person name="Tunlid A."/>
            <person name="Henrissat B."/>
            <person name="Grigoriev I.V."/>
            <person name="Hibbett D.S."/>
            <person name="Martin F."/>
            <person name="Nordberg H.P."/>
            <person name="Cantor M.N."/>
            <person name="Hua S.X."/>
        </authorList>
    </citation>
    <scope>NUCLEOTIDE SEQUENCE [LARGE SCALE GENOMIC DNA]</scope>
    <source>
        <strain evidence="10">h7</strain>
    </source>
</reference>
<evidence type="ECO:0000256" key="1">
    <source>
        <dbReference type="ARBA" id="ARBA00004651"/>
    </source>
</evidence>
<dbReference type="InterPro" id="IPR052053">
    <property type="entry name" value="IM_YidH-like"/>
</dbReference>
<evidence type="ECO:0000256" key="3">
    <source>
        <dbReference type="ARBA" id="ARBA00022692"/>
    </source>
</evidence>
<dbReference type="InterPro" id="IPR003807">
    <property type="entry name" value="DUF202"/>
</dbReference>
<evidence type="ECO:0000313" key="10">
    <source>
        <dbReference type="Proteomes" id="UP000053424"/>
    </source>
</evidence>
<evidence type="ECO:0000256" key="5">
    <source>
        <dbReference type="ARBA" id="ARBA00023136"/>
    </source>
</evidence>
<feature type="compositionally biased region" description="Polar residues" evidence="6">
    <location>
        <begin position="10"/>
        <end position="23"/>
    </location>
</feature>
<dbReference type="OrthoDB" id="199599at2759"/>
<sequence>MQVVGHIPQDISSSWPSHPTESTPLLAGSPSSKPSRSKERVFTAWNNAPQNRIRGKVHLTKHRKKSSTLRSLPSLEWVMDLEGSHDHRHSNSGQVSPPHRRFSNPRHPSPVTINSLDDIHPGPTDTKTCLTQQNVPTVSFSPFSSQPISLCLQNSGSVARDHLASERTFLAYVRTSLAIVSAGPMAPPLIFIHLIVYVHSSPGSTLLCLIAPESGRTPAPCLYRPLGATAVAIGLAVLFIGVARYFTIQAALTKGYFPVARLATGFIAIVLSVLVTLTFGILLAGKLEAKR</sequence>
<keyword evidence="10" id="KW-1185">Reference proteome</keyword>
<gene>
    <name evidence="9" type="ORF">M413DRAFT_26451</name>
</gene>
<feature type="transmembrane region" description="Helical" evidence="7">
    <location>
        <begin position="266"/>
        <end position="285"/>
    </location>
</feature>
<keyword evidence="2" id="KW-1003">Cell membrane</keyword>
<evidence type="ECO:0000259" key="8">
    <source>
        <dbReference type="Pfam" id="PF02656"/>
    </source>
</evidence>
<proteinExistence type="predicted"/>
<evidence type="ECO:0000313" key="9">
    <source>
        <dbReference type="EMBL" id="KIM43295.1"/>
    </source>
</evidence>
<dbReference type="AlphaFoldDB" id="A0A0C3C312"/>
<dbReference type="HOGENOM" id="CLU_053359_3_1_1"/>
<keyword evidence="4 7" id="KW-1133">Transmembrane helix</keyword>
<name>A0A0C3C312_HEBCY</name>
<dbReference type="PANTHER" id="PTHR34187:SF2">
    <property type="entry name" value="DUF202 DOMAIN-CONTAINING PROTEIN"/>
    <property type="match status" value="1"/>
</dbReference>
<feature type="transmembrane region" description="Helical" evidence="7">
    <location>
        <begin position="222"/>
        <end position="246"/>
    </location>
</feature>
<organism evidence="9 10">
    <name type="scientific">Hebeloma cylindrosporum</name>
    <dbReference type="NCBI Taxonomy" id="76867"/>
    <lineage>
        <taxon>Eukaryota</taxon>
        <taxon>Fungi</taxon>
        <taxon>Dikarya</taxon>
        <taxon>Basidiomycota</taxon>
        <taxon>Agaricomycotina</taxon>
        <taxon>Agaricomycetes</taxon>
        <taxon>Agaricomycetidae</taxon>
        <taxon>Agaricales</taxon>
        <taxon>Agaricineae</taxon>
        <taxon>Hymenogastraceae</taxon>
        <taxon>Hebeloma</taxon>
    </lineage>
</organism>
<evidence type="ECO:0000256" key="4">
    <source>
        <dbReference type="ARBA" id="ARBA00022989"/>
    </source>
</evidence>
<evidence type="ECO:0000256" key="7">
    <source>
        <dbReference type="SAM" id="Phobius"/>
    </source>
</evidence>
<dbReference type="Pfam" id="PF02656">
    <property type="entry name" value="DUF202"/>
    <property type="match status" value="1"/>
</dbReference>
<feature type="domain" description="DUF202" evidence="8">
    <location>
        <begin position="160"/>
        <end position="249"/>
    </location>
</feature>
<feature type="region of interest" description="Disordered" evidence="6">
    <location>
        <begin position="1"/>
        <end position="39"/>
    </location>
</feature>
<dbReference type="GO" id="GO:0005886">
    <property type="term" value="C:plasma membrane"/>
    <property type="evidence" value="ECO:0007669"/>
    <property type="project" value="UniProtKB-SubCell"/>
</dbReference>
<evidence type="ECO:0000256" key="6">
    <source>
        <dbReference type="SAM" id="MobiDB-lite"/>
    </source>
</evidence>